<dbReference type="EMBL" id="JAPDOB010000001">
    <property type="protein sequence ID" value="MCW3796530.1"/>
    <property type="molecule type" value="Genomic_DNA"/>
</dbReference>
<dbReference type="Proteomes" id="UP001526246">
    <property type="component" value="Unassembled WGS sequence"/>
</dbReference>
<sequence>MRVDPLVEQPAFPGGAGALVVTVAHAGAEEICEIVGLGLVPVGTIRGREAGRPAAAIAADLRVGCGEGGRKWGSVHFVHFVEEGVRILGIDPGERGAEVVLPAGPERL</sequence>
<reference evidence="1 2" key="1">
    <citation type="submission" date="2022-10" db="EMBL/GenBank/DDBJ databases">
        <title>Sphingomonas sp.</title>
        <authorList>
            <person name="Jin C."/>
        </authorList>
    </citation>
    <scope>NUCLEOTIDE SEQUENCE [LARGE SCALE GENOMIC DNA]</scope>
    <source>
        <strain evidence="1 2">BN140010</strain>
    </source>
</reference>
<gene>
    <name evidence="1" type="ORF">OMW55_01735</name>
</gene>
<proteinExistence type="predicted"/>
<dbReference type="RefSeq" id="WP_264880330.1">
    <property type="nucleotide sequence ID" value="NZ_JAPDOB010000001.1"/>
</dbReference>
<evidence type="ECO:0000313" key="2">
    <source>
        <dbReference type="Proteomes" id="UP001526246"/>
    </source>
</evidence>
<accession>A0ABT3JBT2</accession>
<name>A0ABT3JBT2_9SPHN</name>
<protein>
    <submittedName>
        <fullName evidence="1">Uncharacterized protein</fullName>
    </submittedName>
</protein>
<keyword evidence="2" id="KW-1185">Reference proteome</keyword>
<organism evidence="1 2">
    <name type="scientific">Sphingomonas arvum</name>
    <dbReference type="NCBI Taxonomy" id="2992113"/>
    <lineage>
        <taxon>Bacteria</taxon>
        <taxon>Pseudomonadati</taxon>
        <taxon>Pseudomonadota</taxon>
        <taxon>Alphaproteobacteria</taxon>
        <taxon>Sphingomonadales</taxon>
        <taxon>Sphingomonadaceae</taxon>
        <taxon>Sphingomonas</taxon>
    </lineage>
</organism>
<evidence type="ECO:0000313" key="1">
    <source>
        <dbReference type="EMBL" id="MCW3796530.1"/>
    </source>
</evidence>
<comment type="caution">
    <text evidence="1">The sequence shown here is derived from an EMBL/GenBank/DDBJ whole genome shotgun (WGS) entry which is preliminary data.</text>
</comment>